<evidence type="ECO:0000313" key="4">
    <source>
        <dbReference type="Proteomes" id="UP000636800"/>
    </source>
</evidence>
<comment type="caution">
    <text evidence="3">The sequence shown here is derived from an EMBL/GenBank/DDBJ whole genome shotgun (WGS) entry which is preliminary data.</text>
</comment>
<reference evidence="3 4" key="1">
    <citation type="journal article" date="2020" name="Nat. Food">
        <title>A phased Vanilla planifolia genome enables genetic improvement of flavour and production.</title>
        <authorList>
            <person name="Hasing T."/>
            <person name="Tang H."/>
            <person name="Brym M."/>
            <person name="Khazi F."/>
            <person name="Huang T."/>
            <person name="Chambers A.H."/>
        </authorList>
    </citation>
    <scope>NUCLEOTIDE SEQUENCE [LARGE SCALE GENOMIC DNA]</scope>
    <source>
        <tissue evidence="3">Leaf</tissue>
    </source>
</reference>
<feature type="region of interest" description="Disordered" evidence="1">
    <location>
        <begin position="1"/>
        <end position="69"/>
    </location>
</feature>
<sequence>MCKSQGAIRSVEPQPRSAAKIPSYANRSSPTSASASATSFLTTTNTSIAGEGATGSSSSRSPPSLASLRGSLTDKPSIYTAAEISAATSHHLATRLSSSSWRCSLRGRDTFILQRLFRGDIAALPALLVAVCKSHHRSLVRLLGASASPNQIYLVYDYAPGASLEACLHNPVNREFTPLSSWISRIQVAADLAKGLDYIHHHSAGGRNSSQPHQGLYRRHLRFELQRPDLQLRRCIPRRRNHRGFLQ</sequence>
<evidence type="ECO:0000259" key="2">
    <source>
        <dbReference type="PROSITE" id="PS50011"/>
    </source>
</evidence>
<proteinExistence type="predicted"/>
<dbReference type="GO" id="GO:0004672">
    <property type="term" value="F:protein kinase activity"/>
    <property type="evidence" value="ECO:0007669"/>
    <property type="project" value="InterPro"/>
</dbReference>
<feature type="domain" description="Protein kinase" evidence="2">
    <location>
        <begin position="43"/>
        <end position="247"/>
    </location>
</feature>
<dbReference type="AlphaFoldDB" id="A0A835PH98"/>
<dbReference type="Gene3D" id="1.10.510.10">
    <property type="entry name" value="Transferase(Phosphotransferase) domain 1"/>
    <property type="match status" value="1"/>
</dbReference>
<dbReference type="SUPFAM" id="SSF56112">
    <property type="entry name" value="Protein kinase-like (PK-like)"/>
    <property type="match status" value="1"/>
</dbReference>
<dbReference type="Pfam" id="PF07714">
    <property type="entry name" value="PK_Tyr_Ser-Thr"/>
    <property type="match status" value="1"/>
</dbReference>
<keyword evidence="4" id="KW-1185">Reference proteome</keyword>
<gene>
    <name evidence="3" type="ORF">HPP92_025803</name>
</gene>
<dbReference type="GO" id="GO:0005524">
    <property type="term" value="F:ATP binding"/>
    <property type="evidence" value="ECO:0007669"/>
    <property type="project" value="InterPro"/>
</dbReference>
<accession>A0A835PH98</accession>
<name>A0A835PH98_VANPL</name>
<dbReference type="Proteomes" id="UP000636800">
    <property type="component" value="Unassembled WGS sequence"/>
</dbReference>
<evidence type="ECO:0000313" key="3">
    <source>
        <dbReference type="EMBL" id="KAG0453139.1"/>
    </source>
</evidence>
<dbReference type="OrthoDB" id="70398at2759"/>
<dbReference type="PANTHER" id="PTHR46863:SF1">
    <property type="entry name" value="PROTEIN KINASE SUPERFAMILY PROTEIN"/>
    <property type="match status" value="1"/>
</dbReference>
<dbReference type="PROSITE" id="PS50011">
    <property type="entry name" value="PROTEIN_KINASE_DOM"/>
    <property type="match status" value="1"/>
</dbReference>
<dbReference type="InterPro" id="IPR011009">
    <property type="entry name" value="Kinase-like_dom_sf"/>
</dbReference>
<organism evidence="3 4">
    <name type="scientific">Vanilla planifolia</name>
    <name type="common">Vanilla</name>
    <dbReference type="NCBI Taxonomy" id="51239"/>
    <lineage>
        <taxon>Eukaryota</taxon>
        <taxon>Viridiplantae</taxon>
        <taxon>Streptophyta</taxon>
        <taxon>Embryophyta</taxon>
        <taxon>Tracheophyta</taxon>
        <taxon>Spermatophyta</taxon>
        <taxon>Magnoliopsida</taxon>
        <taxon>Liliopsida</taxon>
        <taxon>Asparagales</taxon>
        <taxon>Orchidaceae</taxon>
        <taxon>Vanilloideae</taxon>
        <taxon>Vanilleae</taxon>
        <taxon>Vanilla</taxon>
    </lineage>
</organism>
<dbReference type="InterPro" id="IPR000719">
    <property type="entry name" value="Prot_kinase_dom"/>
</dbReference>
<dbReference type="EMBL" id="JADCNL010000014">
    <property type="protein sequence ID" value="KAG0453139.1"/>
    <property type="molecule type" value="Genomic_DNA"/>
</dbReference>
<evidence type="ECO:0000256" key="1">
    <source>
        <dbReference type="SAM" id="MobiDB-lite"/>
    </source>
</evidence>
<feature type="compositionally biased region" description="Low complexity" evidence="1">
    <location>
        <begin position="28"/>
        <end position="69"/>
    </location>
</feature>
<dbReference type="InterPro" id="IPR001245">
    <property type="entry name" value="Ser-Thr/Tyr_kinase_cat_dom"/>
</dbReference>
<dbReference type="PANTHER" id="PTHR46863">
    <property type="entry name" value="OS09G0572100 PROTEIN"/>
    <property type="match status" value="1"/>
</dbReference>
<protein>
    <recommendedName>
        <fullName evidence="2">Protein kinase domain-containing protein</fullName>
    </recommendedName>
</protein>